<feature type="region of interest" description="Disordered" evidence="1">
    <location>
        <begin position="145"/>
        <end position="193"/>
    </location>
</feature>
<feature type="compositionally biased region" description="Basic and acidic residues" evidence="1">
    <location>
        <begin position="154"/>
        <end position="183"/>
    </location>
</feature>
<gene>
    <name evidence="2" type="ORF">LWI29_034529</name>
</gene>
<accession>A0AA39VEK8</accession>
<organism evidence="2 3">
    <name type="scientific">Acer saccharum</name>
    <name type="common">Sugar maple</name>
    <dbReference type="NCBI Taxonomy" id="4024"/>
    <lineage>
        <taxon>Eukaryota</taxon>
        <taxon>Viridiplantae</taxon>
        <taxon>Streptophyta</taxon>
        <taxon>Embryophyta</taxon>
        <taxon>Tracheophyta</taxon>
        <taxon>Spermatophyta</taxon>
        <taxon>Magnoliopsida</taxon>
        <taxon>eudicotyledons</taxon>
        <taxon>Gunneridae</taxon>
        <taxon>Pentapetalae</taxon>
        <taxon>rosids</taxon>
        <taxon>malvids</taxon>
        <taxon>Sapindales</taxon>
        <taxon>Sapindaceae</taxon>
        <taxon>Hippocastanoideae</taxon>
        <taxon>Acereae</taxon>
        <taxon>Acer</taxon>
    </lineage>
</organism>
<reference evidence="2" key="1">
    <citation type="journal article" date="2022" name="Plant J.">
        <title>Strategies of tolerance reflected in two North American maple genomes.</title>
        <authorList>
            <person name="McEvoy S.L."/>
            <person name="Sezen U.U."/>
            <person name="Trouern-Trend A."/>
            <person name="McMahon S.M."/>
            <person name="Schaberg P.G."/>
            <person name="Yang J."/>
            <person name="Wegrzyn J.L."/>
            <person name="Swenson N.G."/>
        </authorList>
    </citation>
    <scope>NUCLEOTIDE SEQUENCE</scope>
    <source>
        <strain evidence="2">NS2018</strain>
    </source>
</reference>
<feature type="region of interest" description="Disordered" evidence="1">
    <location>
        <begin position="76"/>
        <end position="125"/>
    </location>
</feature>
<evidence type="ECO:0000256" key="1">
    <source>
        <dbReference type="SAM" id="MobiDB-lite"/>
    </source>
</evidence>
<feature type="compositionally biased region" description="Basic and acidic residues" evidence="1">
    <location>
        <begin position="76"/>
        <end position="87"/>
    </location>
</feature>
<proteinExistence type="predicted"/>
<dbReference type="AlphaFoldDB" id="A0AA39VEK8"/>
<comment type="caution">
    <text evidence="2">The sequence shown here is derived from an EMBL/GenBank/DDBJ whole genome shotgun (WGS) entry which is preliminary data.</text>
</comment>
<reference evidence="2" key="2">
    <citation type="submission" date="2023-06" db="EMBL/GenBank/DDBJ databases">
        <authorList>
            <person name="Swenson N.G."/>
            <person name="Wegrzyn J.L."/>
            <person name="Mcevoy S.L."/>
        </authorList>
    </citation>
    <scope>NUCLEOTIDE SEQUENCE</scope>
    <source>
        <strain evidence="2">NS2018</strain>
        <tissue evidence="2">Leaf</tissue>
    </source>
</reference>
<dbReference type="Proteomes" id="UP001168877">
    <property type="component" value="Unassembled WGS sequence"/>
</dbReference>
<sequence>MISCGERNISINDDVTYCAARENPNDACNMPGPKVGEVYELVGNHKETDQLSGANFDLSNKGLMKPLVETVGLETNKDPSRDVETDHLNSPNVEIGEGKKKVVGPPSGTSKVSEERQVMPQNQGNWKRVERKCVAKLNQSNLGVKLGKRNQVSRSEEGITEFKRPKKGDSSQQGEHEHARQEIDDGPEVDGQERNSGIQMVLEEMSSNDGEGSLVATDSQISVGLVPLDLVSDAADVVGLVNDMKDHSAEIGLVVDAIRKLMDLLSGHTLAKNALSIPEDRVWLEDFPPSIRRFLLMDASGCL</sequence>
<evidence type="ECO:0000313" key="2">
    <source>
        <dbReference type="EMBL" id="KAK0575143.1"/>
    </source>
</evidence>
<protein>
    <submittedName>
        <fullName evidence="2">Uncharacterized protein</fullName>
    </submittedName>
</protein>
<dbReference type="EMBL" id="JAUESC010000387">
    <property type="protein sequence ID" value="KAK0575143.1"/>
    <property type="molecule type" value="Genomic_DNA"/>
</dbReference>
<name>A0AA39VEK8_ACESA</name>
<keyword evidence="3" id="KW-1185">Reference proteome</keyword>
<evidence type="ECO:0000313" key="3">
    <source>
        <dbReference type="Proteomes" id="UP001168877"/>
    </source>
</evidence>